<proteinExistence type="predicted"/>
<gene>
    <name evidence="1" type="ORF">MLD38_030356</name>
</gene>
<organism evidence="1 2">
    <name type="scientific">Melastoma candidum</name>
    <dbReference type="NCBI Taxonomy" id="119954"/>
    <lineage>
        <taxon>Eukaryota</taxon>
        <taxon>Viridiplantae</taxon>
        <taxon>Streptophyta</taxon>
        <taxon>Embryophyta</taxon>
        <taxon>Tracheophyta</taxon>
        <taxon>Spermatophyta</taxon>
        <taxon>Magnoliopsida</taxon>
        <taxon>eudicotyledons</taxon>
        <taxon>Gunneridae</taxon>
        <taxon>Pentapetalae</taxon>
        <taxon>rosids</taxon>
        <taxon>malvids</taxon>
        <taxon>Myrtales</taxon>
        <taxon>Melastomataceae</taxon>
        <taxon>Melastomatoideae</taxon>
        <taxon>Melastomateae</taxon>
        <taxon>Melastoma</taxon>
    </lineage>
</organism>
<accession>A0ACB9MLK5</accession>
<protein>
    <submittedName>
        <fullName evidence="1">Uncharacterized protein</fullName>
    </submittedName>
</protein>
<evidence type="ECO:0000313" key="1">
    <source>
        <dbReference type="EMBL" id="KAI4324914.1"/>
    </source>
</evidence>
<dbReference type="EMBL" id="CM042888">
    <property type="protein sequence ID" value="KAI4324914.1"/>
    <property type="molecule type" value="Genomic_DNA"/>
</dbReference>
<name>A0ACB9MLK5_9MYRT</name>
<reference evidence="2" key="1">
    <citation type="journal article" date="2023" name="Front. Plant Sci.">
        <title>Chromosomal-level genome assembly of Melastoma candidum provides insights into trichome evolution.</title>
        <authorList>
            <person name="Zhong Y."/>
            <person name="Wu W."/>
            <person name="Sun C."/>
            <person name="Zou P."/>
            <person name="Liu Y."/>
            <person name="Dai S."/>
            <person name="Zhou R."/>
        </authorList>
    </citation>
    <scope>NUCLEOTIDE SEQUENCE [LARGE SCALE GENOMIC DNA]</scope>
</reference>
<evidence type="ECO:0000313" key="2">
    <source>
        <dbReference type="Proteomes" id="UP001057402"/>
    </source>
</evidence>
<dbReference type="Proteomes" id="UP001057402">
    <property type="component" value="Chromosome 9"/>
</dbReference>
<keyword evidence="2" id="KW-1185">Reference proteome</keyword>
<sequence length="485" mass="53828">MEATINWLDASTTTTTAFLLPLLSLFSFLFLPPFPCILGWRSPFHCSFAFACVLAAFLVLRRFCSRPCPVYLVDFSCLSPPAHCRVPFSSFLENVSLFGTFDWESIEFMSKILLSSGQSEETHLPPPLHYIPPKSGHDYSIEEAHLLLFSVMDDLLAKTGLSPRDIDILIVNCSGFCPQPSLASIIVNSYSLRDDVKSYNISGMGCSAGAIGVDMAKRLLGVHKGSNAIVLSTEVLSTGWYTGRDRPKLLLNCLFRMGSAAVLLTNRMEARKSSKYKVLHTVRTQRSFEDRSYYSAFREEDSDGHLGVTLNKDLLQVAGETLRSNITILGSEILSWSEKLRHVASVLRKRFVDKSSETYIPRFNSVVQHFCLPTSGRPVIREIGKGLNLGEGDMEAALATLHRFGNQSSSSLWYELAFMEAQGRVKEGDKVWQLGMGSGPKCTSVILQCVGPIVGEAQSGPWAEALQRYSGRHERKRHDSQSQSS</sequence>
<comment type="caution">
    <text evidence="1">The sequence shown here is derived from an EMBL/GenBank/DDBJ whole genome shotgun (WGS) entry which is preliminary data.</text>
</comment>